<evidence type="ECO:0000313" key="3">
    <source>
        <dbReference type="Proteomes" id="UP000094065"/>
    </source>
</evidence>
<dbReference type="InterPro" id="IPR001544">
    <property type="entry name" value="Aminotrans_IV"/>
</dbReference>
<dbReference type="InterPro" id="IPR005269">
    <property type="entry name" value="LOG"/>
</dbReference>
<accession>A0A1E3I417</accession>
<dbReference type="GO" id="GO:0016799">
    <property type="term" value="F:hydrolase activity, hydrolyzing N-glycosyl compounds"/>
    <property type="evidence" value="ECO:0007669"/>
    <property type="project" value="TreeGrafter"/>
</dbReference>
<dbReference type="AlphaFoldDB" id="A0A1E3I417"/>
<dbReference type="Pfam" id="PF03641">
    <property type="entry name" value="Lysine_decarbox"/>
    <property type="match status" value="1"/>
</dbReference>
<evidence type="ECO:0008006" key="4">
    <source>
        <dbReference type="Google" id="ProtNLM"/>
    </source>
</evidence>
<dbReference type="InterPro" id="IPR031100">
    <property type="entry name" value="LOG_fam"/>
</dbReference>
<dbReference type="InterPro" id="IPR043132">
    <property type="entry name" value="BCAT-like_C"/>
</dbReference>
<dbReference type="Gene3D" id="3.30.470.10">
    <property type="match status" value="1"/>
</dbReference>
<organism evidence="2 3">
    <name type="scientific">Cryptococcus amylolentus CBS 6039</name>
    <dbReference type="NCBI Taxonomy" id="1295533"/>
    <lineage>
        <taxon>Eukaryota</taxon>
        <taxon>Fungi</taxon>
        <taxon>Dikarya</taxon>
        <taxon>Basidiomycota</taxon>
        <taxon>Agaricomycotina</taxon>
        <taxon>Tremellomycetes</taxon>
        <taxon>Tremellales</taxon>
        <taxon>Cryptococcaceae</taxon>
        <taxon>Cryptococcus</taxon>
    </lineage>
</organism>
<keyword evidence="3" id="KW-1185">Reference proteome</keyword>
<protein>
    <recommendedName>
        <fullName evidence="4">TIGR00730 family protein</fullName>
    </recommendedName>
</protein>
<dbReference type="InterPro" id="IPR043131">
    <property type="entry name" value="BCAT-like_N"/>
</dbReference>
<dbReference type="Pfam" id="PF01063">
    <property type="entry name" value="Aminotran_4"/>
    <property type="match status" value="1"/>
</dbReference>
<dbReference type="OrthoDB" id="414463at2759"/>
<dbReference type="InterPro" id="IPR036038">
    <property type="entry name" value="Aminotransferase-like"/>
</dbReference>
<dbReference type="EMBL" id="AWGJ01000002">
    <property type="protein sequence ID" value="ODN83278.1"/>
    <property type="molecule type" value="Genomic_DNA"/>
</dbReference>
<dbReference type="SUPFAM" id="SSF56752">
    <property type="entry name" value="D-aminoacid aminotransferase-like PLP-dependent enzymes"/>
    <property type="match status" value="1"/>
</dbReference>
<proteinExistence type="predicted"/>
<dbReference type="GO" id="GO:0009691">
    <property type="term" value="P:cytokinin biosynthetic process"/>
    <property type="evidence" value="ECO:0007669"/>
    <property type="project" value="InterPro"/>
</dbReference>
<dbReference type="GO" id="GO:0005829">
    <property type="term" value="C:cytosol"/>
    <property type="evidence" value="ECO:0007669"/>
    <property type="project" value="TreeGrafter"/>
</dbReference>
<reference evidence="2 3" key="1">
    <citation type="submission" date="2016-06" db="EMBL/GenBank/DDBJ databases">
        <title>Evolution of pathogenesis and genome organization in the Tremellales.</title>
        <authorList>
            <person name="Cuomo C."/>
            <person name="Litvintseva A."/>
            <person name="Heitman J."/>
            <person name="Chen Y."/>
            <person name="Sun S."/>
            <person name="Springer D."/>
            <person name="Dromer F."/>
            <person name="Young S."/>
            <person name="Zeng Q."/>
            <person name="Chapman S."/>
            <person name="Gujja S."/>
            <person name="Saif S."/>
            <person name="Birren B."/>
        </authorList>
    </citation>
    <scope>NUCLEOTIDE SEQUENCE [LARGE SCALE GENOMIC DNA]</scope>
    <source>
        <strain evidence="2 3">CBS 6039</strain>
    </source>
</reference>
<name>A0A1E3I417_9TREE</name>
<gene>
    <name evidence="2" type="ORF">L202_01450</name>
</gene>
<evidence type="ECO:0000256" key="1">
    <source>
        <dbReference type="SAM" id="MobiDB-lite"/>
    </source>
</evidence>
<dbReference type="Proteomes" id="UP000094065">
    <property type="component" value="Unassembled WGS sequence"/>
</dbReference>
<feature type="region of interest" description="Disordered" evidence="1">
    <location>
        <begin position="91"/>
        <end position="112"/>
    </location>
</feature>
<sequence>MSSPFPASADLQKPVSVFCGSSPGKLPLFTKAAQAVGEALARANVPVVYGGGRRGIMGVVSQSALTAGGYVHGIVPNALVEGAAESPAASSAVTAEANAQSKEGSGEEIVKDETQEKLTTQVVGTMHERKLAMANLSTGGFIVLPGGYGTFEEALEMITWNQLGIHRLPVIILNIGGFYTNLYKQFESSVQAGFVAEENLALLKLVELEGGAEGEEGRAEEWGAAALKALREWNLDSNAGLKLDWSNTSTPKANVSSPTYVFSTLRYTSQQHAGNIALLETHLERLREAFTHFSTLEPARWGTWPGDETLVTALNTALKQKDEQGPHDSRVRWVVYPGGKVEVQMPPAPKDSVFSLDIPTEKSPQLRPVVLDPQVTHIARENQSGKDYRLYKTDQREMYDAVYARGGQLSAEHPEVIIHNGTHLLETTTSNIAILRSTEQRWITPRIGSSTPLLNGVLRRYLLEKGAIEVGELTLQDLDMVKKGQARLIGFNGLRGIWEGRIL</sequence>
<dbReference type="RefSeq" id="XP_018997278.1">
    <property type="nucleotide sequence ID" value="XM_019134851.1"/>
</dbReference>
<dbReference type="NCBIfam" id="TIGR00730">
    <property type="entry name" value="Rossman fold protein, TIGR00730 family"/>
    <property type="match status" value="1"/>
</dbReference>
<dbReference type="PANTHER" id="PTHR31223:SF70">
    <property type="entry name" value="LOG FAMILY PROTEIN YJL055W"/>
    <property type="match status" value="1"/>
</dbReference>
<dbReference type="SUPFAM" id="SSF102405">
    <property type="entry name" value="MCP/YpsA-like"/>
    <property type="match status" value="1"/>
</dbReference>
<dbReference type="Gene3D" id="3.20.10.10">
    <property type="entry name" value="D-amino Acid Aminotransferase, subunit A, domain 2"/>
    <property type="match status" value="1"/>
</dbReference>
<dbReference type="PANTHER" id="PTHR31223">
    <property type="entry name" value="LOG FAMILY PROTEIN YJL055W"/>
    <property type="match status" value="1"/>
</dbReference>
<dbReference type="STRING" id="1295533.A0A1E3I417"/>
<comment type="caution">
    <text evidence="2">The sequence shown here is derived from an EMBL/GenBank/DDBJ whole genome shotgun (WGS) entry which is preliminary data.</text>
</comment>
<dbReference type="Gene3D" id="3.40.50.450">
    <property type="match status" value="1"/>
</dbReference>
<dbReference type="GeneID" id="30152759"/>
<evidence type="ECO:0000313" key="2">
    <source>
        <dbReference type="EMBL" id="ODN83278.1"/>
    </source>
</evidence>